<proteinExistence type="inferred from homology"/>
<dbReference type="FunFam" id="1.20.930.60:FF:000001">
    <property type="entry name" value="protein-glutamate O-methyltransferase isoform X1"/>
    <property type="match status" value="1"/>
</dbReference>
<accession>T1FRL8</accession>
<evidence type="ECO:0000256" key="8">
    <source>
        <dbReference type="ARBA" id="ARBA00045980"/>
    </source>
</evidence>
<evidence type="ECO:0000256" key="3">
    <source>
        <dbReference type="ARBA" id="ARBA00009519"/>
    </source>
</evidence>
<dbReference type="GeneID" id="20211465"/>
<keyword evidence="4" id="KW-0533">Nickel</keyword>
<dbReference type="FunFam" id="3.40.50.10880:FF:000005">
    <property type="entry name" value="DUF89-domain-containing protein"/>
    <property type="match status" value="1"/>
</dbReference>
<dbReference type="Proteomes" id="UP000015101">
    <property type="component" value="Unassembled WGS sequence"/>
</dbReference>
<dbReference type="SUPFAM" id="SSF111321">
    <property type="entry name" value="AF1104-like"/>
    <property type="match status" value="1"/>
</dbReference>
<dbReference type="CTD" id="20211465"/>
<comment type="catalytic activity">
    <reaction evidence="2 10">
        <text>beta-D-fructose 1-phosphate + H2O = D-fructose + phosphate</text>
        <dbReference type="Rhea" id="RHEA:35603"/>
        <dbReference type="ChEBI" id="CHEBI:15377"/>
        <dbReference type="ChEBI" id="CHEBI:37721"/>
        <dbReference type="ChEBI" id="CHEBI:43474"/>
        <dbReference type="ChEBI" id="CHEBI:138881"/>
    </reaction>
</comment>
<dbReference type="KEGG" id="hro:HELRODRAFT_190024"/>
<dbReference type="GO" id="GO:0030643">
    <property type="term" value="P:intracellular phosphate ion homeostasis"/>
    <property type="evidence" value="ECO:0007669"/>
    <property type="project" value="UniProtKB-ARBA"/>
</dbReference>
<evidence type="ECO:0000256" key="2">
    <source>
        <dbReference type="ARBA" id="ARBA00001326"/>
    </source>
</evidence>
<keyword evidence="6 10" id="KW-0378">Hydrolase</keyword>
<dbReference type="STRING" id="6412.T1FRL8"/>
<dbReference type="OMA" id="IFARQKM"/>
<dbReference type="EMBL" id="KB095812">
    <property type="protein sequence ID" value="ESO11602.1"/>
    <property type="molecule type" value="Genomic_DNA"/>
</dbReference>
<dbReference type="GO" id="GO:0051998">
    <property type="term" value="F:protein carboxyl O-methyltransferase activity"/>
    <property type="evidence" value="ECO:0007669"/>
    <property type="project" value="UniProtKB-UniRule"/>
</dbReference>
<feature type="domain" description="Damage-control phosphatase ARMT1-like metal-binding" evidence="11">
    <location>
        <begin position="42"/>
        <end position="461"/>
    </location>
</feature>
<protein>
    <recommendedName>
        <fullName evidence="10">Sugar phosphate phosphatase</fullName>
        <ecNumber evidence="10">2.1.1.-</ecNumber>
        <ecNumber evidence="10">3.1.3.-</ecNumber>
    </recommendedName>
</protein>
<dbReference type="PANTHER" id="PTHR12260:SF6">
    <property type="entry name" value="DAMAGE-CONTROL PHOSPHATASE ARMT1"/>
    <property type="match status" value="1"/>
</dbReference>
<keyword evidence="10" id="KW-0808">Transferase</keyword>
<evidence type="ECO:0000313" key="13">
    <source>
        <dbReference type="EnsemblMetazoa" id="HelroP190024"/>
    </source>
</evidence>
<organism evidence="13 14">
    <name type="scientific">Helobdella robusta</name>
    <name type="common">Californian leech</name>
    <dbReference type="NCBI Taxonomy" id="6412"/>
    <lineage>
        <taxon>Eukaryota</taxon>
        <taxon>Metazoa</taxon>
        <taxon>Spiralia</taxon>
        <taxon>Lophotrochozoa</taxon>
        <taxon>Annelida</taxon>
        <taxon>Clitellata</taxon>
        <taxon>Hirudinea</taxon>
        <taxon>Rhynchobdellida</taxon>
        <taxon>Glossiphoniidae</taxon>
        <taxon>Helobdella</taxon>
    </lineage>
</organism>
<evidence type="ECO:0000256" key="9">
    <source>
        <dbReference type="ARBA" id="ARBA00048809"/>
    </source>
</evidence>
<dbReference type="HOGENOM" id="CLU_030117_2_1_1"/>
<dbReference type="GO" id="GO:0006974">
    <property type="term" value="P:DNA damage response"/>
    <property type="evidence" value="ECO:0000318"/>
    <property type="project" value="GO_Central"/>
</dbReference>
<dbReference type="FunCoup" id="T1FRL8">
    <property type="interactions" value="809"/>
</dbReference>
<evidence type="ECO:0000256" key="5">
    <source>
        <dbReference type="ARBA" id="ARBA00022723"/>
    </source>
</evidence>
<dbReference type="EC" id="3.1.3.-" evidence="10"/>
<dbReference type="eggNOG" id="KOG3870">
    <property type="taxonomic scope" value="Eukaryota"/>
</dbReference>
<comment type="domain">
    <text evidence="10">Subfamily III proteins have a conserved RTxK motif about 40-50 residues from the C-terminus; the threonine may be replaced by serine or cysteine.</text>
</comment>
<evidence type="ECO:0000256" key="6">
    <source>
        <dbReference type="ARBA" id="ARBA00022801"/>
    </source>
</evidence>
<evidence type="ECO:0000259" key="11">
    <source>
        <dbReference type="Pfam" id="PF01937"/>
    </source>
</evidence>
<dbReference type="EMBL" id="AMQM01002473">
    <property type="status" value="NOT_ANNOTATED_CDS"/>
    <property type="molecule type" value="Genomic_DNA"/>
</dbReference>
<evidence type="ECO:0000256" key="10">
    <source>
        <dbReference type="RuleBase" id="RU367030"/>
    </source>
</evidence>
<evidence type="ECO:0000313" key="14">
    <source>
        <dbReference type="Proteomes" id="UP000015101"/>
    </source>
</evidence>
<dbReference type="GO" id="GO:0016791">
    <property type="term" value="F:phosphatase activity"/>
    <property type="evidence" value="ECO:0000318"/>
    <property type="project" value="GO_Central"/>
</dbReference>
<keyword evidence="14" id="KW-1185">Reference proteome</keyword>
<dbReference type="InterPro" id="IPR039763">
    <property type="entry name" value="ARMT1"/>
</dbReference>
<dbReference type="PANTHER" id="PTHR12260">
    <property type="entry name" value="DAMAGE-CONTROL PHOSPHATASE ARMT1"/>
    <property type="match status" value="1"/>
</dbReference>
<comment type="cofactor">
    <cofactor evidence="10">
        <name>Mn(2+)</name>
        <dbReference type="ChEBI" id="CHEBI:29035"/>
    </cofactor>
    <cofactor evidence="10">
        <name>Ni(2+)</name>
        <dbReference type="ChEBI" id="CHEBI:49786"/>
    </cofactor>
</comment>
<reference evidence="13" key="3">
    <citation type="submission" date="2015-06" db="UniProtKB">
        <authorList>
            <consortium name="EnsemblMetazoa"/>
        </authorList>
    </citation>
    <scope>IDENTIFICATION</scope>
</reference>
<comment type="similarity">
    <text evidence="3 10">Belongs to the damage-control phosphatase family. Sugar phosphate phosphatase III subfamily.</text>
</comment>
<dbReference type="Gene3D" id="1.20.930.60">
    <property type="match status" value="1"/>
</dbReference>
<comment type="function">
    <text evidence="8 10">Metal-dependent phosphatase that shows phosphatase activity against several substrates, including fructose-1-phosphate and fructose-6-phosphate. Its preference for fructose-1-phosphate, a strong glycating agent that causes DNA damage rather than a canonical yeast metabolite, suggests a damage-control function in hexose phosphate metabolism. Has also been shown to have O-methyltransferase activity that methylates glutamate residues of target proteins to form gamma-glutamyl methyl ester residues. Possibly methylates PCNA, suggesting it is involved in the DNA damage response.</text>
</comment>
<dbReference type="GO" id="GO:0032259">
    <property type="term" value="P:methylation"/>
    <property type="evidence" value="ECO:0007669"/>
    <property type="project" value="UniProtKB-KW"/>
</dbReference>
<evidence type="ECO:0000256" key="4">
    <source>
        <dbReference type="ARBA" id="ARBA00022596"/>
    </source>
</evidence>
<dbReference type="OrthoDB" id="541375at2759"/>
<dbReference type="EC" id="2.1.1.-" evidence="10"/>
<evidence type="ECO:0000313" key="12">
    <source>
        <dbReference type="EMBL" id="ESO11602.1"/>
    </source>
</evidence>
<reference evidence="12 14" key="2">
    <citation type="journal article" date="2013" name="Nature">
        <title>Insights into bilaterian evolution from three spiralian genomes.</title>
        <authorList>
            <person name="Simakov O."/>
            <person name="Marletaz F."/>
            <person name="Cho S.J."/>
            <person name="Edsinger-Gonzales E."/>
            <person name="Havlak P."/>
            <person name="Hellsten U."/>
            <person name="Kuo D.H."/>
            <person name="Larsson T."/>
            <person name="Lv J."/>
            <person name="Arendt D."/>
            <person name="Savage R."/>
            <person name="Osoegawa K."/>
            <person name="de Jong P."/>
            <person name="Grimwood J."/>
            <person name="Chapman J.A."/>
            <person name="Shapiro H."/>
            <person name="Aerts A."/>
            <person name="Otillar R.P."/>
            <person name="Terry A.Y."/>
            <person name="Boore J.L."/>
            <person name="Grigoriev I.V."/>
            <person name="Lindberg D.R."/>
            <person name="Seaver E.C."/>
            <person name="Weisblat D.A."/>
            <person name="Putnam N.H."/>
            <person name="Rokhsar D.S."/>
        </authorList>
    </citation>
    <scope>NUCLEOTIDE SEQUENCE</scope>
</reference>
<dbReference type="InterPro" id="IPR036075">
    <property type="entry name" value="ARMT-1-like_metal-bd_sf"/>
</dbReference>
<evidence type="ECO:0000256" key="1">
    <source>
        <dbReference type="ARBA" id="ARBA00000807"/>
    </source>
</evidence>
<comment type="catalytic activity">
    <reaction evidence="9 10">
        <text>beta-D-fructose 6-phosphate = dihydroxyacetone + D-glyceraldehyde 3-phosphate</text>
        <dbReference type="Rhea" id="RHEA:28002"/>
        <dbReference type="ChEBI" id="CHEBI:16016"/>
        <dbReference type="ChEBI" id="CHEBI:57634"/>
        <dbReference type="ChEBI" id="CHEBI:59776"/>
    </reaction>
</comment>
<dbReference type="RefSeq" id="XP_009010090.1">
    <property type="nucleotide sequence ID" value="XM_009011842.1"/>
</dbReference>
<keyword evidence="5 10" id="KW-0479">Metal-binding</keyword>
<keyword evidence="10" id="KW-0489">Methyltransferase</keyword>
<keyword evidence="7 10" id="KW-0464">Manganese</keyword>
<dbReference type="Gene3D" id="3.40.50.10880">
    <property type="entry name" value="Uncharacterised protein PF01937, DUF89, domain 3"/>
    <property type="match status" value="1"/>
</dbReference>
<sequence length="489" mass="55791">MFAAHLEFFAAHQCAEAHWLPDTGLDILERIEIGRDFAYPSIKDRLPVILTKIVDVLYRDKCFVRGQFGEAGIEELKDFIGKISRLRSELQTDKPFTLLEEDCPDTEAWNQRIQIPNLVENPIECTDPSPLSVPLTSPTPQASWFTSSWLLAECYCYRKIASISLTSNYLRNLDPFKGQKQLALIESLDAIVSLSSFLLSNINCTLNDSTTSEALFKSLLYTSVWGNKCDLSISSGEANNQLSNVLMQLDLLKSYVLQDDVQKIFDYLVLLKTNNAVVNNNPHISYMPKTDMNRIDFVLDNAGFELFSDLCLAEYFSAIFGVQKIYFHAKIIPWFVSDVTNDDWYWSFEWMKQSGSAELLKLANLWEARIEAGQWIFTTHHFWTLPDTFDLMNSVAPDLYQQLSESTLVIFKGDLNYRKVTGDRKWDPTVCFGKVLNGFHPSSFCCLRTLKSDTLVGVTHEAVQRAKEERADWMISGQFAVVQSILPYP</sequence>
<evidence type="ECO:0000256" key="7">
    <source>
        <dbReference type="ARBA" id="ARBA00023211"/>
    </source>
</evidence>
<dbReference type="InParanoid" id="T1FRL8"/>
<dbReference type="Pfam" id="PF01937">
    <property type="entry name" value="ARMT1-like_dom"/>
    <property type="match status" value="1"/>
</dbReference>
<dbReference type="GO" id="GO:0046872">
    <property type="term" value="F:metal ion binding"/>
    <property type="evidence" value="ECO:0007669"/>
    <property type="project" value="UniProtKB-UniRule"/>
</dbReference>
<reference evidence="14" key="1">
    <citation type="submission" date="2012-12" db="EMBL/GenBank/DDBJ databases">
        <authorList>
            <person name="Hellsten U."/>
            <person name="Grimwood J."/>
            <person name="Chapman J.A."/>
            <person name="Shapiro H."/>
            <person name="Aerts A."/>
            <person name="Otillar R.P."/>
            <person name="Terry A.Y."/>
            <person name="Boore J.L."/>
            <person name="Simakov O."/>
            <person name="Marletaz F."/>
            <person name="Cho S.-J."/>
            <person name="Edsinger-Gonzales E."/>
            <person name="Havlak P."/>
            <person name="Kuo D.-H."/>
            <person name="Larsson T."/>
            <person name="Lv J."/>
            <person name="Arendt D."/>
            <person name="Savage R."/>
            <person name="Osoegawa K."/>
            <person name="de Jong P."/>
            <person name="Lindberg D.R."/>
            <person name="Seaver E.C."/>
            <person name="Weisblat D.A."/>
            <person name="Putnam N.H."/>
            <person name="Grigoriev I.V."/>
            <person name="Rokhsar D.S."/>
        </authorList>
    </citation>
    <scope>NUCLEOTIDE SEQUENCE</scope>
</reference>
<dbReference type="GO" id="GO:0016462">
    <property type="term" value="F:pyrophosphatase activity"/>
    <property type="evidence" value="ECO:0007669"/>
    <property type="project" value="UniProtKB-ARBA"/>
</dbReference>
<dbReference type="InterPro" id="IPR002791">
    <property type="entry name" value="ARMT1-like_metal-bd"/>
</dbReference>
<dbReference type="EnsemblMetazoa" id="HelroT190024">
    <property type="protein sequence ID" value="HelroP190024"/>
    <property type="gene ID" value="HelroG190024"/>
</dbReference>
<name>T1FRL8_HELRO</name>
<comment type="catalytic activity">
    <reaction evidence="1 10">
        <text>L-glutamyl-[protein] + S-adenosyl-L-methionine = [protein]-L-glutamate 5-O-methyl ester + S-adenosyl-L-homocysteine</text>
        <dbReference type="Rhea" id="RHEA:24452"/>
        <dbReference type="Rhea" id="RHEA-COMP:10208"/>
        <dbReference type="Rhea" id="RHEA-COMP:10311"/>
        <dbReference type="ChEBI" id="CHEBI:29973"/>
        <dbReference type="ChEBI" id="CHEBI:57856"/>
        <dbReference type="ChEBI" id="CHEBI:59789"/>
        <dbReference type="ChEBI" id="CHEBI:82795"/>
    </reaction>
</comment>
<gene>
    <name evidence="13" type="primary">20211465</name>
    <name evidence="12" type="ORF">HELRODRAFT_190024</name>
</gene>
<dbReference type="AlphaFoldDB" id="T1FRL8"/>